<reference evidence="2" key="1">
    <citation type="journal article" date="2021" name="Antonie Van Leeuwenhoek">
        <title>Draft genome and description of Waterburya agarophytonicola gen. nov. sp. nov. (Pleurocapsales, Cyanobacteria): a seaweed symbiont.</title>
        <authorList>
            <person name="Bonthond G."/>
            <person name="Shalygin S."/>
            <person name="Bayer T."/>
            <person name="Weinberger F."/>
        </authorList>
    </citation>
    <scope>NUCLEOTIDE SEQUENCE</scope>
    <source>
        <strain evidence="2">KI4</strain>
    </source>
</reference>
<feature type="compositionally biased region" description="Polar residues" evidence="1">
    <location>
        <begin position="1"/>
        <end position="16"/>
    </location>
</feature>
<evidence type="ECO:0000313" key="3">
    <source>
        <dbReference type="Proteomes" id="UP000729733"/>
    </source>
</evidence>
<dbReference type="Proteomes" id="UP000729733">
    <property type="component" value="Unassembled WGS sequence"/>
</dbReference>
<dbReference type="EMBL" id="JADWDC010000004">
    <property type="protein sequence ID" value="MCC0175826.1"/>
    <property type="molecule type" value="Genomic_DNA"/>
</dbReference>
<feature type="region of interest" description="Disordered" evidence="1">
    <location>
        <begin position="36"/>
        <end position="66"/>
    </location>
</feature>
<dbReference type="AlphaFoldDB" id="A0A964FE73"/>
<dbReference type="RefSeq" id="WP_229638825.1">
    <property type="nucleotide sequence ID" value="NZ_JADWDC010000004.1"/>
</dbReference>
<protein>
    <submittedName>
        <fullName evidence="2">Uncharacterized protein</fullName>
    </submittedName>
</protein>
<comment type="caution">
    <text evidence="2">The sequence shown here is derived from an EMBL/GenBank/DDBJ whole genome shotgun (WGS) entry which is preliminary data.</text>
</comment>
<accession>A0A964FE73</accession>
<keyword evidence="3" id="KW-1185">Reference proteome</keyword>
<evidence type="ECO:0000256" key="1">
    <source>
        <dbReference type="SAM" id="MobiDB-lite"/>
    </source>
</evidence>
<proteinExistence type="predicted"/>
<organism evidence="2 3">
    <name type="scientific">Waterburya agarophytonicola KI4</name>
    <dbReference type="NCBI Taxonomy" id="2874699"/>
    <lineage>
        <taxon>Bacteria</taxon>
        <taxon>Bacillati</taxon>
        <taxon>Cyanobacteriota</taxon>
        <taxon>Cyanophyceae</taxon>
        <taxon>Pleurocapsales</taxon>
        <taxon>Hyellaceae</taxon>
        <taxon>Waterburya</taxon>
        <taxon>Waterburya agarophytonicola</taxon>
    </lineage>
</organism>
<feature type="region of interest" description="Disordered" evidence="1">
    <location>
        <begin position="1"/>
        <end position="24"/>
    </location>
</feature>
<name>A0A964FE73_9CYAN</name>
<sequence length="145" mass="16687">MSLKQNKSKSALGNNPLSDLSSSSLGIFNRTDKIDNSQESRIKNQNSDFQESRIKNKESSFSPLSDRDLDKEKVNLRLPLELNDWLDATVKRSKRLHGHKIKKETLVHAALLFFHHLPLDWDSIQSIDDLQLRLHRLSSILNQDS</sequence>
<evidence type="ECO:0000313" key="2">
    <source>
        <dbReference type="EMBL" id="MCC0175826.1"/>
    </source>
</evidence>
<gene>
    <name evidence="2" type="ORF">I4641_02370</name>
</gene>